<sequence length="100" mass="11818">MRPSIFTTCPEPLAADDWLRTIESKCTLLLELTEQEKARYVAQLLQGPAEAWHATFLARQDRDHVPTWQEFCQAFRAHYIPTNLMEQKQREFRELKQGNK</sequence>
<keyword evidence="3" id="KW-1185">Reference proteome</keyword>
<evidence type="ECO:0000313" key="2">
    <source>
        <dbReference type="EMBL" id="WVZ90009.1"/>
    </source>
</evidence>
<dbReference type="Proteomes" id="UP001341281">
    <property type="component" value="Chromosome 08"/>
</dbReference>
<dbReference type="EMBL" id="CP144752">
    <property type="protein sequence ID" value="WVZ90009.1"/>
    <property type="molecule type" value="Genomic_DNA"/>
</dbReference>
<organism evidence="2 3">
    <name type="scientific">Paspalum notatum var. saurae</name>
    <dbReference type="NCBI Taxonomy" id="547442"/>
    <lineage>
        <taxon>Eukaryota</taxon>
        <taxon>Viridiplantae</taxon>
        <taxon>Streptophyta</taxon>
        <taxon>Embryophyta</taxon>
        <taxon>Tracheophyta</taxon>
        <taxon>Spermatophyta</taxon>
        <taxon>Magnoliopsida</taxon>
        <taxon>Liliopsida</taxon>
        <taxon>Poales</taxon>
        <taxon>Poaceae</taxon>
        <taxon>PACMAD clade</taxon>
        <taxon>Panicoideae</taxon>
        <taxon>Andropogonodae</taxon>
        <taxon>Paspaleae</taxon>
        <taxon>Paspalinae</taxon>
        <taxon>Paspalum</taxon>
    </lineage>
</organism>
<protein>
    <recommendedName>
        <fullName evidence="1">Retrotransposon gag domain-containing protein</fullName>
    </recommendedName>
</protein>
<accession>A0AAQ3UJ00</accession>
<evidence type="ECO:0000259" key="1">
    <source>
        <dbReference type="Pfam" id="PF03732"/>
    </source>
</evidence>
<dbReference type="InterPro" id="IPR005162">
    <property type="entry name" value="Retrotrans_gag_dom"/>
</dbReference>
<dbReference type="Pfam" id="PF03732">
    <property type="entry name" value="Retrotrans_gag"/>
    <property type="match status" value="1"/>
</dbReference>
<gene>
    <name evidence="2" type="ORF">U9M48_036347</name>
</gene>
<proteinExistence type="predicted"/>
<reference evidence="2 3" key="1">
    <citation type="submission" date="2024-02" db="EMBL/GenBank/DDBJ databases">
        <title>High-quality chromosome-scale genome assembly of Pensacola bahiagrass (Paspalum notatum Flugge var. saurae).</title>
        <authorList>
            <person name="Vega J.M."/>
            <person name="Podio M."/>
            <person name="Orjuela J."/>
            <person name="Siena L.A."/>
            <person name="Pessino S.C."/>
            <person name="Combes M.C."/>
            <person name="Mariac C."/>
            <person name="Albertini E."/>
            <person name="Pupilli F."/>
            <person name="Ortiz J.P.A."/>
            <person name="Leblanc O."/>
        </authorList>
    </citation>
    <scope>NUCLEOTIDE SEQUENCE [LARGE SCALE GENOMIC DNA]</scope>
    <source>
        <strain evidence="2">R1</strain>
        <tissue evidence="2">Leaf</tissue>
    </source>
</reference>
<name>A0AAQ3UJ00_PASNO</name>
<feature type="domain" description="Retrotransposon gag" evidence="1">
    <location>
        <begin position="40"/>
        <end position="100"/>
    </location>
</feature>
<dbReference type="AlphaFoldDB" id="A0AAQ3UJ00"/>
<evidence type="ECO:0000313" key="3">
    <source>
        <dbReference type="Proteomes" id="UP001341281"/>
    </source>
</evidence>